<evidence type="ECO:0000256" key="4">
    <source>
        <dbReference type="ARBA" id="ARBA00023242"/>
    </source>
</evidence>
<dbReference type="SUPFAM" id="SSF101941">
    <property type="entry name" value="NAC domain"/>
    <property type="match status" value="1"/>
</dbReference>
<sequence length="88" mass="10514">MTSHGRHKRRVACVDNMSDKVGFRKLDWGTTRIRGDQPPLPIEGTKNKLRFMLNHISSAHPTNWRMDEYLWNDDINLYPYVLVRIYRN</sequence>
<dbReference type="EMBL" id="CACTIH010009094">
    <property type="protein sequence ID" value="CAA3023729.1"/>
    <property type="molecule type" value="Genomic_DNA"/>
</dbReference>
<keyword evidence="2" id="KW-0238">DNA-binding</keyword>
<evidence type="ECO:0000259" key="5">
    <source>
        <dbReference type="PROSITE" id="PS51005"/>
    </source>
</evidence>
<accession>A0A8S0UZN1</accession>
<dbReference type="AlphaFoldDB" id="A0A8S0UZN1"/>
<reference evidence="6 7" key="1">
    <citation type="submission" date="2019-12" db="EMBL/GenBank/DDBJ databases">
        <authorList>
            <person name="Alioto T."/>
            <person name="Alioto T."/>
            <person name="Gomez Garrido J."/>
        </authorList>
    </citation>
    <scope>NUCLEOTIDE SEQUENCE [LARGE SCALE GENOMIC DNA]</scope>
</reference>
<keyword evidence="4" id="KW-0539">Nucleus</keyword>
<evidence type="ECO:0000313" key="6">
    <source>
        <dbReference type="EMBL" id="CAA3023729.1"/>
    </source>
</evidence>
<evidence type="ECO:0000256" key="2">
    <source>
        <dbReference type="ARBA" id="ARBA00023125"/>
    </source>
</evidence>
<keyword evidence="3" id="KW-0804">Transcription</keyword>
<keyword evidence="7" id="KW-1185">Reference proteome</keyword>
<feature type="domain" description="NAC" evidence="5">
    <location>
        <begin position="1"/>
        <end position="88"/>
    </location>
</feature>
<evidence type="ECO:0000256" key="1">
    <source>
        <dbReference type="ARBA" id="ARBA00023015"/>
    </source>
</evidence>
<keyword evidence="1" id="KW-0805">Transcription regulation</keyword>
<evidence type="ECO:0000313" key="7">
    <source>
        <dbReference type="Proteomes" id="UP000594638"/>
    </source>
</evidence>
<proteinExistence type="predicted"/>
<dbReference type="Gramene" id="OE9A019902T1">
    <property type="protein sequence ID" value="OE9A019902C1"/>
    <property type="gene ID" value="OE9A019902"/>
</dbReference>
<organism evidence="6 7">
    <name type="scientific">Olea europaea subsp. europaea</name>
    <dbReference type="NCBI Taxonomy" id="158383"/>
    <lineage>
        <taxon>Eukaryota</taxon>
        <taxon>Viridiplantae</taxon>
        <taxon>Streptophyta</taxon>
        <taxon>Embryophyta</taxon>
        <taxon>Tracheophyta</taxon>
        <taxon>Spermatophyta</taxon>
        <taxon>Magnoliopsida</taxon>
        <taxon>eudicotyledons</taxon>
        <taxon>Gunneridae</taxon>
        <taxon>Pentapetalae</taxon>
        <taxon>asterids</taxon>
        <taxon>lamiids</taxon>
        <taxon>Lamiales</taxon>
        <taxon>Oleaceae</taxon>
        <taxon>Oleeae</taxon>
        <taxon>Olea</taxon>
    </lineage>
</organism>
<comment type="caution">
    <text evidence="6">The sequence shown here is derived from an EMBL/GenBank/DDBJ whole genome shotgun (WGS) entry which is preliminary data.</text>
</comment>
<gene>
    <name evidence="6" type="ORF">OLEA9_A019902</name>
</gene>
<dbReference type="Proteomes" id="UP000594638">
    <property type="component" value="Unassembled WGS sequence"/>
</dbReference>
<protein>
    <submittedName>
        <fullName evidence="6">---NA</fullName>
    </submittedName>
</protein>
<dbReference type="InterPro" id="IPR003441">
    <property type="entry name" value="NAC-dom"/>
</dbReference>
<name>A0A8S0UZN1_OLEEU</name>
<dbReference type="PROSITE" id="PS51005">
    <property type="entry name" value="NAC"/>
    <property type="match status" value="1"/>
</dbReference>
<evidence type="ECO:0000256" key="3">
    <source>
        <dbReference type="ARBA" id="ARBA00023163"/>
    </source>
</evidence>
<dbReference type="InterPro" id="IPR036093">
    <property type="entry name" value="NAC_dom_sf"/>
</dbReference>
<dbReference type="GO" id="GO:0003677">
    <property type="term" value="F:DNA binding"/>
    <property type="evidence" value="ECO:0007669"/>
    <property type="project" value="UniProtKB-KW"/>
</dbReference>
<dbReference type="GO" id="GO:0006355">
    <property type="term" value="P:regulation of DNA-templated transcription"/>
    <property type="evidence" value="ECO:0007669"/>
    <property type="project" value="InterPro"/>
</dbReference>